<keyword evidence="1" id="KW-1133">Transmembrane helix</keyword>
<keyword evidence="1" id="KW-0812">Transmembrane</keyword>
<feature type="transmembrane region" description="Helical" evidence="1">
    <location>
        <begin position="255"/>
        <end position="272"/>
    </location>
</feature>
<evidence type="ECO:0000256" key="1">
    <source>
        <dbReference type="SAM" id="Phobius"/>
    </source>
</evidence>
<keyword evidence="1" id="KW-0472">Membrane</keyword>
<dbReference type="InterPro" id="IPR001173">
    <property type="entry name" value="Glyco_trans_2-like"/>
</dbReference>
<reference evidence="3 4" key="1">
    <citation type="submission" date="2016-11" db="EMBL/GenBank/DDBJ databases">
        <title>Trade-off between light-utilization and light-protection in marine flavobacteria.</title>
        <authorList>
            <person name="Kumagai Y."/>
        </authorList>
    </citation>
    <scope>NUCLEOTIDE SEQUENCE [LARGE SCALE GENOMIC DNA]</scope>
    <source>
        <strain evidence="3 4">NBRC 107125</strain>
    </source>
</reference>
<dbReference type="GO" id="GO:0016740">
    <property type="term" value="F:transferase activity"/>
    <property type="evidence" value="ECO:0007669"/>
    <property type="project" value="UniProtKB-KW"/>
</dbReference>
<gene>
    <name evidence="3" type="ORF">BST96_02240</name>
</gene>
<sequence length="287" mass="31532">MTNFSIVIPAKNESGGLLGLLPELFEQVSVLEVIVVDDGSSDNTAEVAESFGAKVISHNYSKGNGAAIKAGARAARGDAIIFMDGDGQHSPDDVNRLIEAYGEGYDMVVGARGKSSQASHSRWLGNGAYNFISSLMVGHKIDDLTSGLRVVNAKKFKGFIFMLPNGFSYPTTITMAFFRAGYSVKYIPIIASERIGNSHLHVFKDGVRFFIIIFKVATLYSPLKIFFPVSSMLFFTSLSYYLFTYITDNRLTNMTVILFVISVVVFMIGLVSEQITTLLYQNSNQED</sequence>
<dbReference type="KEGG" id="osg:BST96_02240"/>
<accession>A0A1X9N4F1</accession>
<dbReference type="PANTHER" id="PTHR48090:SF7">
    <property type="entry name" value="RFBJ PROTEIN"/>
    <property type="match status" value="1"/>
</dbReference>
<dbReference type="Gene3D" id="3.90.550.10">
    <property type="entry name" value="Spore Coat Polysaccharide Biosynthesis Protein SpsA, Chain A"/>
    <property type="match status" value="1"/>
</dbReference>
<keyword evidence="3" id="KW-0808">Transferase</keyword>
<dbReference type="AlphaFoldDB" id="A0A1X9N4F1"/>
<dbReference type="RefSeq" id="WP_085757122.1">
    <property type="nucleotide sequence ID" value="NZ_CP019343.1"/>
</dbReference>
<dbReference type="InterPro" id="IPR029044">
    <property type="entry name" value="Nucleotide-diphossugar_trans"/>
</dbReference>
<protein>
    <submittedName>
        <fullName evidence="3">Glycosyl transferase</fullName>
    </submittedName>
</protein>
<dbReference type="PANTHER" id="PTHR48090">
    <property type="entry name" value="UNDECAPRENYL-PHOSPHATE 4-DEOXY-4-FORMAMIDO-L-ARABINOSE TRANSFERASE-RELATED"/>
    <property type="match status" value="1"/>
</dbReference>
<keyword evidence="4" id="KW-1185">Reference proteome</keyword>
<dbReference type="OrthoDB" id="9811884at2"/>
<dbReference type="STRING" id="716816.BST96_02240"/>
<evidence type="ECO:0000259" key="2">
    <source>
        <dbReference type="Pfam" id="PF00535"/>
    </source>
</evidence>
<name>A0A1X9N4F1_9GAMM</name>
<dbReference type="InterPro" id="IPR050256">
    <property type="entry name" value="Glycosyltransferase_2"/>
</dbReference>
<evidence type="ECO:0000313" key="3">
    <source>
        <dbReference type="EMBL" id="ARN73028.1"/>
    </source>
</evidence>
<evidence type="ECO:0000313" key="4">
    <source>
        <dbReference type="Proteomes" id="UP000193450"/>
    </source>
</evidence>
<dbReference type="Proteomes" id="UP000193450">
    <property type="component" value="Chromosome"/>
</dbReference>
<dbReference type="EMBL" id="CP019343">
    <property type="protein sequence ID" value="ARN73028.1"/>
    <property type="molecule type" value="Genomic_DNA"/>
</dbReference>
<dbReference type="CDD" id="cd04179">
    <property type="entry name" value="DPM_DPG-synthase_like"/>
    <property type="match status" value="1"/>
</dbReference>
<feature type="transmembrane region" description="Helical" evidence="1">
    <location>
        <begin position="225"/>
        <end position="243"/>
    </location>
</feature>
<proteinExistence type="predicted"/>
<dbReference type="SUPFAM" id="SSF53448">
    <property type="entry name" value="Nucleotide-diphospho-sugar transferases"/>
    <property type="match status" value="1"/>
</dbReference>
<feature type="domain" description="Glycosyltransferase 2-like" evidence="2">
    <location>
        <begin position="5"/>
        <end position="156"/>
    </location>
</feature>
<dbReference type="Pfam" id="PF00535">
    <property type="entry name" value="Glycos_transf_2"/>
    <property type="match status" value="1"/>
</dbReference>
<organism evidence="3 4">
    <name type="scientific">Oceanicoccus sagamiensis</name>
    <dbReference type="NCBI Taxonomy" id="716816"/>
    <lineage>
        <taxon>Bacteria</taxon>
        <taxon>Pseudomonadati</taxon>
        <taxon>Pseudomonadota</taxon>
        <taxon>Gammaproteobacteria</taxon>
        <taxon>Cellvibrionales</taxon>
        <taxon>Spongiibacteraceae</taxon>
        <taxon>Oceanicoccus</taxon>
    </lineage>
</organism>